<dbReference type="Gene3D" id="2.30.110.10">
    <property type="entry name" value="Electron Transport, Fmn-binding Protein, Chain A"/>
    <property type="match status" value="1"/>
</dbReference>
<accession>A0A1M6JYM5</accession>
<dbReference type="Pfam" id="PF01243">
    <property type="entry name" value="PNPOx_N"/>
    <property type="match status" value="1"/>
</dbReference>
<sequence>MSASEEKIKEYLKSNQRIILATTDKEGSPDVRILGGYGLEGYTVYFSTVKASNKNSQLSENKNTAVLFQHENQFISKYFNITIYGEAALVEGSAEYEKGREIIQNKNPNIKVTKETHNIYKIVPKKLKVLDFGEPKVEERVTILQL</sequence>
<dbReference type="STRING" id="1121322.SAMN02745136_00256"/>
<dbReference type="AlphaFoldDB" id="A0A1M6JYM5"/>
<keyword evidence="3" id="KW-1185">Reference proteome</keyword>
<evidence type="ECO:0000313" key="3">
    <source>
        <dbReference type="Proteomes" id="UP000184386"/>
    </source>
</evidence>
<dbReference type="SUPFAM" id="SSF50475">
    <property type="entry name" value="FMN-binding split barrel"/>
    <property type="match status" value="1"/>
</dbReference>
<evidence type="ECO:0000313" key="2">
    <source>
        <dbReference type="EMBL" id="SHJ51742.1"/>
    </source>
</evidence>
<proteinExistence type="predicted"/>
<feature type="domain" description="Pyridoxamine 5'-phosphate oxidase N-terminal" evidence="1">
    <location>
        <begin position="5"/>
        <end position="100"/>
    </location>
</feature>
<dbReference type="InterPro" id="IPR011576">
    <property type="entry name" value="Pyridox_Oxase_N"/>
</dbReference>
<protein>
    <submittedName>
        <fullName evidence="2">Pyridoxamine 5'-phosphate oxidase</fullName>
    </submittedName>
</protein>
<reference evidence="2 3" key="1">
    <citation type="submission" date="2016-11" db="EMBL/GenBank/DDBJ databases">
        <authorList>
            <person name="Jaros S."/>
            <person name="Januszkiewicz K."/>
            <person name="Wedrychowicz H."/>
        </authorList>
    </citation>
    <scope>NUCLEOTIDE SEQUENCE [LARGE SCALE GENOMIC DNA]</scope>
    <source>
        <strain evidence="2 3">DSM 15929</strain>
    </source>
</reference>
<organism evidence="2 3">
    <name type="scientific">Anaerocolumna jejuensis DSM 15929</name>
    <dbReference type="NCBI Taxonomy" id="1121322"/>
    <lineage>
        <taxon>Bacteria</taxon>
        <taxon>Bacillati</taxon>
        <taxon>Bacillota</taxon>
        <taxon>Clostridia</taxon>
        <taxon>Lachnospirales</taxon>
        <taxon>Lachnospiraceae</taxon>
        <taxon>Anaerocolumna</taxon>
    </lineage>
</organism>
<dbReference type="InterPro" id="IPR012349">
    <property type="entry name" value="Split_barrel_FMN-bd"/>
</dbReference>
<gene>
    <name evidence="2" type="ORF">SAMN02745136_00256</name>
</gene>
<dbReference type="EMBL" id="FRAC01000006">
    <property type="protein sequence ID" value="SHJ51742.1"/>
    <property type="molecule type" value="Genomic_DNA"/>
</dbReference>
<dbReference type="RefSeq" id="WP_073272123.1">
    <property type="nucleotide sequence ID" value="NZ_FRAC01000006.1"/>
</dbReference>
<name>A0A1M6JYM5_9FIRM</name>
<dbReference type="Proteomes" id="UP000184386">
    <property type="component" value="Unassembled WGS sequence"/>
</dbReference>
<evidence type="ECO:0000259" key="1">
    <source>
        <dbReference type="Pfam" id="PF01243"/>
    </source>
</evidence>